<keyword evidence="4" id="KW-1185">Reference proteome</keyword>
<dbReference type="RefSeq" id="WP_264139353.1">
    <property type="nucleotide sequence ID" value="NZ_JAOYOD010000001.1"/>
</dbReference>
<dbReference type="PANTHER" id="PTHR12526:SF637">
    <property type="entry name" value="GLYCOSYLTRANSFERASE EPSF-RELATED"/>
    <property type="match status" value="1"/>
</dbReference>
<dbReference type="Pfam" id="PF13439">
    <property type="entry name" value="Glyco_transf_4"/>
    <property type="match status" value="1"/>
</dbReference>
<gene>
    <name evidence="3" type="ORF">N7U62_17505</name>
</gene>
<dbReference type="Proteomes" id="UP001300692">
    <property type="component" value="Unassembled WGS sequence"/>
</dbReference>
<accession>A0ABT3CYB8</accession>
<dbReference type="Pfam" id="PF00534">
    <property type="entry name" value="Glycos_transf_1"/>
    <property type="match status" value="1"/>
</dbReference>
<dbReference type="Gene3D" id="3.40.50.2000">
    <property type="entry name" value="Glycogen Phosphorylase B"/>
    <property type="match status" value="2"/>
</dbReference>
<proteinExistence type="predicted"/>
<feature type="domain" description="Glycosyltransferase subfamily 4-like N-terminal" evidence="2">
    <location>
        <begin position="13"/>
        <end position="200"/>
    </location>
</feature>
<protein>
    <submittedName>
        <fullName evidence="3">Glycosyltransferase</fullName>
        <ecNumber evidence="3">2.4.-.-</ecNumber>
    </submittedName>
</protein>
<dbReference type="SUPFAM" id="SSF53756">
    <property type="entry name" value="UDP-Glycosyltransferase/glycogen phosphorylase"/>
    <property type="match status" value="1"/>
</dbReference>
<dbReference type="EC" id="2.4.-.-" evidence="3"/>
<evidence type="ECO:0000259" key="2">
    <source>
        <dbReference type="Pfam" id="PF13439"/>
    </source>
</evidence>
<keyword evidence="3" id="KW-0808">Transferase</keyword>
<dbReference type="GO" id="GO:0016757">
    <property type="term" value="F:glycosyltransferase activity"/>
    <property type="evidence" value="ECO:0007669"/>
    <property type="project" value="UniProtKB-KW"/>
</dbReference>
<evidence type="ECO:0000259" key="1">
    <source>
        <dbReference type="Pfam" id="PF00534"/>
    </source>
</evidence>
<reference evidence="3 4" key="1">
    <citation type="submission" date="2022-10" db="EMBL/GenBank/DDBJ databases">
        <title>Comparative genomics and taxonomic characterization of three novel marine species of genus Reichenbachiella exhibiting antioxidant and polysaccharide degradation activities.</title>
        <authorList>
            <person name="Muhammad N."/>
            <person name="Lee Y.-J."/>
            <person name="Ko J."/>
            <person name="Kim S.-G."/>
        </authorList>
    </citation>
    <scope>NUCLEOTIDE SEQUENCE [LARGE SCALE GENOMIC DNA]</scope>
    <source>
        <strain evidence="3 4">ABR2-5</strain>
    </source>
</reference>
<evidence type="ECO:0000313" key="4">
    <source>
        <dbReference type="Proteomes" id="UP001300692"/>
    </source>
</evidence>
<name>A0ABT3CYB8_9BACT</name>
<dbReference type="PANTHER" id="PTHR12526">
    <property type="entry name" value="GLYCOSYLTRANSFERASE"/>
    <property type="match status" value="1"/>
</dbReference>
<keyword evidence="3" id="KW-0328">Glycosyltransferase</keyword>
<dbReference type="InterPro" id="IPR001296">
    <property type="entry name" value="Glyco_trans_1"/>
</dbReference>
<feature type="domain" description="Glycosyl transferase family 1" evidence="1">
    <location>
        <begin position="207"/>
        <end position="372"/>
    </location>
</feature>
<sequence>MKILTVSTRDISGGAALAAYRFHREYADLGLEATMLVGEKKSDDKSVIECRNRSTAIKSKLEHVPLRMINMTDRNISFFTNGVINEIRKENPDVVHLHWFHNAFLSIEELLEIQKPIIWTMHDMWAFSDARHYVLESEAPEYRSSFIIDKWVWKRKFDVYKKLKNVVFVSPSKWLSTCAGGSILLKDQQVMTIANGVDTKFFVPFEKKELRIKYGLSKDDYIILYVGENINDQRKGFDFFVKALRSISIERDNKIVVAVAGHPGPTVLDSIENVRVVYFGKVENQEKMKDIFSLSNLLVLPTMIDNLPNTLVEAFACGCPAISFDVGGVSDIIDDGSNGLLIDPKDYIALGKGVIWMIENASKIDFSENARRKAIEKFDLNQQAKAYLELFNGLLAKQE</sequence>
<comment type="caution">
    <text evidence="3">The sequence shown here is derived from an EMBL/GenBank/DDBJ whole genome shotgun (WGS) entry which is preliminary data.</text>
</comment>
<dbReference type="InterPro" id="IPR028098">
    <property type="entry name" value="Glyco_trans_4-like_N"/>
</dbReference>
<organism evidence="3 4">
    <name type="scientific">Reichenbachiella ulvae</name>
    <dbReference type="NCBI Taxonomy" id="2980104"/>
    <lineage>
        <taxon>Bacteria</taxon>
        <taxon>Pseudomonadati</taxon>
        <taxon>Bacteroidota</taxon>
        <taxon>Cytophagia</taxon>
        <taxon>Cytophagales</taxon>
        <taxon>Reichenbachiellaceae</taxon>
        <taxon>Reichenbachiella</taxon>
    </lineage>
</organism>
<dbReference type="EMBL" id="JAOYOD010000001">
    <property type="protein sequence ID" value="MCV9388485.1"/>
    <property type="molecule type" value="Genomic_DNA"/>
</dbReference>
<evidence type="ECO:0000313" key="3">
    <source>
        <dbReference type="EMBL" id="MCV9388485.1"/>
    </source>
</evidence>